<dbReference type="Gene3D" id="2.60.40.3110">
    <property type="match status" value="1"/>
</dbReference>
<dbReference type="Gene3D" id="2.60.40.2610">
    <property type="entry name" value="Outer membrane usher protein FimD, plug domain"/>
    <property type="match status" value="1"/>
</dbReference>
<protein>
    <submittedName>
        <fullName evidence="13">Fimbrial biogenesis outer membrane usher protein</fullName>
    </submittedName>
</protein>
<evidence type="ECO:0000313" key="13">
    <source>
        <dbReference type="EMBL" id="QIR25297.1"/>
    </source>
</evidence>
<evidence type="ECO:0000313" key="14">
    <source>
        <dbReference type="Proteomes" id="UP000503580"/>
    </source>
</evidence>
<evidence type="ECO:0000256" key="6">
    <source>
        <dbReference type="ARBA" id="ARBA00022692"/>
    </source>
</evidence>
<dbReference type="Pfam" id="PF00577">
    <property type="entry name" value="Usher"/>
    <property type="match status" value="1"/>
</dbReference>
<dbReference type="InterPro" id="IPR025885">
    <property type="entry name" value="PapC_N"/>
</dbReference>
<evidence type="ECO:0000256" key="7">
    <source>
        <dbReference type="ARBA" id="ARBA00022729"/>
    </source>
</evidence>
<feature type="chain" id="PRO_5026140106" evidence="10">
    <location>
        <begin position="25"/>
        <end position="846"/>
    </location>
</feature>
<dbReference type="KEGG" id="kgn:GY169_00155"/>
<comment type="similarity">
    <text evidence="2">Belongs to the fimbrial export usher family.</text>
</comment>
<dbReference type="SUPFAM" id="SSF141729">
    <property type="entry name" value="FimD N-terminal domain-like"/>
    <property type="match status" value="1"/>
</dbReference>
<dbReference type="PANTHER" id="PTHR30451">
    <property type="entry name" value="OUTER MEMBRANE USHER PROTEIN"/>
    <property type="match status" value="1"/>
</dbReference>
<evidence type="ECO:0000256" key="8">
    <source>
        <dbReference type="ARBA" id="ARBA00023136"/>
    </source>
</evidence>
<reference evidence="13 14" key="1">
    <citation type="submission" date="2020-02" db="EMBL/GenBank/DDBJ databases">
        <title>Whole genome PO2S7.</title>
        <authorList>
            <person name="Singha K.M."/>
        </authorList>
    </citation>
    <scope>NUCLEOTIDE SEQUENCE [LARGE SCALE GENOMIC DNA]</scope>
    <source>
        <strain evidence="13 14">PO2S7</strain>
    </source>
</reference>
<accession>A0A6G9RG49</accession>
<keyword evidence="7 10" id="KW-0732">Signal</keyword>
<dbReference type="FunFam" id="2.60.40.2610:FF:000001">
    <property type="entry name" value="Outer membrane fimbrial usher protein"/>
    <property type="match status" value="1"/>
</dbReference>
<gene>
    <name evidence="13" type="ORF">GY169_00155</name>
</gene>
<evidence type="ECO:0000256" key="10">
    <source>
        <dbReference type="SAM" id="SignalP"/>
    </source>
</evidence>
<dbReference type="PANTHER" id="PTHR30451:SF21">
    <property type="entry name" value="FIMBRIAL USHER DOMAIN-CONTAINING PROTEIN YDET-RELATED"/>
    <property type="match status" value="1"/>
</dbReference>
<keyword evidence="3" id="KW-0813">Transport</keyword>
<dbReference type="FunFam" id="2.60.40.3110:FF:000001">
    <property type="entry name" value="Putative fimbrial outer membrane usher"/>
    <property type="match status" value="1"/>
</dbReference>
<keyword evidence="14" id="KW-1185">Reference proteome</keyword>
<evidence type="ECO:0000256" key="4">
    <source>
        <dbReference type="ARBA" id="ARBA00022452"/>
    </source>
</evidence>
<keyword evidence="8" id="KW-0472">Membrane</keyword>
<keyword evidence="9" id="KW-0998">Cell outer membrane</keyword>
<feature type="domain" description="PapC N-terminal" evidence="12">
    <location>
        <begin position="29"/>
        <end position="174"/>
    </location>
</feature>
<dbReference type="InterPro" id="IPR043142">
    <property type="entry name" value="PapC-like_C_sf"/>
</dbReference>
<dbReference type="AlphaFoldDB" id="A0A6G9RG49"/>
<keyword evidence="5" id="KW-1029">Fimbrium biogenesis</keyword>
<dbReference type="GO" id="GO:0015473">
    <property type="term" value="F:fimbrial usher porin activity"/>
    <property type="evidence" value="ECO:0007669"/>
    <property type="project" value="InterPro"/>
</dbReference>
<proteinExistence type="inferred from homology"/>
<dbReference type="Gene3D" id="2.60.40.2070">
    <property type="match status" value="1"/>
</dbReference>
<dbReference type="InterPro" id="IPR037224">
    <property type="entry name" value="PapC_N_sf"/>
</dbReference>
<evidence type="ECO:0000256" key="5">
    <source>
        <dbReference type="ARBA" id="ARBA00022558"/>
    </source>
</evidence>
<evidence type="ECO:0000259" key="11">
    <source>
        <dbReference type="Pfam" id="PF13953"/>
    </source>
</evidence>
<dbReference type="InterPro" id="IPR042186">
    <property type="entry name" value="FimD_plug_dom"/>
</dbReference>
<evidence type="ECO:0000256" key="9">
    <source>
        <dbReference type="ARBA" id="ARBA00023237"/>
    </source>
</evidence>
<evidence type="ECO:0000256" key="2">
    <source>
        <dbReference type="ARBA" id="ARBA00008064"/>
    </source>
</evidence>
<dbReference type="GO" id="GO:0009279">
    <property type="term" value="C:cell outer membrane"/>
    <property type="evidence" value="ECO:0007669"/>
    <property type="project" value="UniProtKB-SubCell"/>
</dbReference>
<dbReference type="InterPro" id="IPR025949">
    <property type="entry name" value="PapC-like_C"/>
</dbReference>
<dbReference type="RefSeq" id="WP_167574681.1">
    <property type="nucleotide sequence ID" value="NZ_CP050321.1"/>
</dbReference>
<evidence type="ECO:0000259" key="12">
    <source>
        <dbReference type="Pfam" id="PF13954"/>
    </source>
</evidence>
<name>A0A6G9RG49_9ENTR</name>
<dbReference type="EMBL" id="CP050321">
    <property type="protein sequence ID" value="QIR25297.1"/>
    <property type="molecule type" value="Genomic_DNA"/>
</dbReference>
<dbReference type="Pfam" id="PF13953">
    <property type="entry name" value="PapC_C"/>
    <property type="match status" value="1"/>
</dbReference>
<dbReference type="GO" id="GO:0009297">
    <property type="term" value="P:pilus assembly"/>
    <property type="evidence" value="ECO:0007669"/>
    <property type="project" value="InterPro"/>
</dbReference>
<feature type="domain" description="PapC-like C-terminal" evidence="11">
    <location>
        <begin position="765"/>
        <end position="832"/>
    </location>
</feature>
<comment type="subcellular location">
    <subcellularLocation>
        <location evidence="1">Cell outer membrane</location>
        <topology evidence="1">Multi-pass membrane protein</topology>
    </subcellularLocation>
</comment>
<feature type="signal peptide" evidence="10">
    <location>
        <begin position="1"/>
        <end position="24"/>
    </location>
</feature>
<dbReference type="Pfam" id="PF13954">
    <property type="entry name" value="PapC_N"/>
    <property type="match status" value="1"/>
</dbReference>
<keyword evidence="6" id="KW-0812">Transmembrane</keyword>
<dbReference type="Proteomes" id="UP000503580">
    <property type="component" value="Chromosome"/>
</dbReference>
<evidence type="ECO:0000256" key="1">
    <source>
        <dbReference type="ARBA" id="ARBA00004571"/>
    </source>
</evidence>
<sequence>MMRSRLCLALVSSACLGVATHAFARDSLFNPKLLEIDHPVDVDIRQFNRSNTLPPGDYKVDIIVNGKLFERRDVKFVQDKPDAELHPCFVAIKDALSSYGVKVDAVKSLQTVDNKACVNPVPLIDGAIWSFDANKLALNISIPQIYLNTAAYDYISPSRWDEGINAMMVNYDFSGTHTMESNYDSEEDDTYYLNLRNGINLGAWRLRNYSTLSATGSNTEYHSISSYVQRDIAALRSQIMVGDTWTASDVFDSAQIRGVRLYTDDDMLPSSQNGFAPVVRGVAKSNATVIIRQNKYVIYQSAVPQGAFEITDLNTTSGGGDLDVTIKEEDGSEQHFTQPYASLAVLKREGQTDFDISVGEMRDESGFTPNVIQAQVLRGLPWGLTLYGGTQIANDYASAAFGMGKDMGSFGAVSVDMTHARSHFDDGDDESGQSYRFLYSKRFDDTDTNFRLVGYRYSTEGYYTLDEWASRQDNSSDFWVTGNRRSRVEGTWTQSFGRGWGNIYLTVSRQEYWQTDEVERLVQLGYSNNWRQISWNVSWNYSDSINRYYGNDHYDDDDNNDDNNHEQVFMLSVSIPLSGWMENSYVNYSMTQNNHNNSTMQAGVGGTLLEGNNLSYNIQESWMSTPEDTYSGNASMGYDGTYGSVNGGYAWSRDSQRLNYGARGGILVHGDGVTFSQELGETVALVEAPGADGLSVENATGVSTDWRGYTVKTQLNPYDENRVAIDSNYFAKANIELDNTVVNLVPTRGAVVKAAFVTHVGYRVLFNVTQSNGKPAPFGAMATAQLDSGTVSGIVGDNGDLYLAGMPKSGDFLLAWGEGGTRQCKASYQITEQATNGLIQVPVTCQ</sequence>
<keyword evidence="4" id="KW-1134">Transmembrane beta strand</keyword>
<evidence type="ECO:0000256" key="3">
    <source>
        <dbReference type="ARBA" id="ARBA00022448"/>
    </source>
</evidence>
<dbReference type="Gene3D" id="3.10.20.410">
    <property type="match status" value="1"/>
</dbReference>
<organism evidence="13 14">
    <name type="scientific">Kluyvera genomosp. 3</name>
    <dbReference type="NCBI Taxonomy" id="2774055"/>
    <lineage>
        <taxon>Bacteria</taxon>
        <taxon>Pseudomonadati</taxon>
        <taxon>Pseudomonadota</taxon>
        <taxon>Gammaproteobacteria</taxon>
        <taxon>Enterobacterales</taxon>
        <taxon>Enterobacteriaceae</taxon>
        <taxon>Kluyvera</taxon>
    </lineage>
</organism>
<dbReference type="InterPro" id="IPR000015">
    <property type="entry name" value="Fimb_usher"/>
</dbReference>